<evidence type="ECO:0000313" key="3">
    <source>
        <dbReference type="Proteomes" id="UP001601442"/>
    </source>
</evidence>
<dbReference type="InterPro" id="IPR029058">
    <property type="entry name" value="AB_hydrolase_fold"/>
</dbReference>
<dbReference type="RefSeq" id="WP_387396001.1">
    <property type="nucleotide sequence ID" value="NZ_JBIAMT010000003.1"/>
</dbReference>
<organism evidence="2 3">
    <name type="scientific">Nocardia aobensis</name>
    <dbReference type="NCBI Taxonomy" id="257277"/>
    <lineage>
        <taxon>Bacteria</taxon>
        <taxon>Bacillati</taxon>
        <taxon>Actinomycetota</taxon>
        <taxon>Actinomycetes</taxon>
        <taxon>Mycobacteriales</taxon>
        <taxon>Nocardiaceae</taxon>
        <taxon>Nocardia</taxon>
    </lineage>
</organism>
<protein>
    <submittedName>
        <fullName evidence="2">Cutinase family protein</fullName>
    </submittedName>
</protein>
<dbReference type="Gene3D" id="3.40.50.1820">
    <property type="entry name" value="alpha/beta hydrolase"/>
    <property type="match status" value="1"/>
</dbReference>
<reference evidence="2 3" key="1">
    <citation type="submission" date="2024-10" db="EMBL/GenBank/DDBJ databases">
        <title>The Natural Products Discovery Center: Release of the First 8490 Sequenced Strains for Exploring Actinobacteria Biosynthetic Diversity.</title>
        <authorList>
            <person name="Kalkreuter E."/>
            <person name="Kautsar S.A."/>
            <person name="Yang D."/>
            <person name="Bader C.D."/>
            <person name="Teijaro C.N."/>
            <person name="Fluegel L."/>
            <person name="Davis C.M."/>
            <person name="Simpson J.R."/>
            <person name="Lauterbach L."/>
            <person name="Steele A.D."/>
            <person name="Gui C."/>
            <person name="Meng S."/>
            <person name="Li G."/>
            <person name="Viehrig K."/>
            <person name="Ye F."/>
            <person name="Su P."/>
            <person name="Kiefer A.F."/>
            <person name="Nichols A."/>
            <person name="Cepeda A.J."/>
            <person name="Yan W."/>
            <person name="Fan B."/>
            <person name="Jiang Y."/>
            <person name="Adhikari A."/>
            <person name="Zheng C.-J."/>
            <person name="Schuster L."/>
            <person name="Cowan T.M."/>
            <person name="Smanski M.J."/>
            <person name="Chevrette M.G."/>
            <person name="De Carvalho L.P.S."/>
            <person name="Shen B."/>
        </authorList>
    </citation>
    <scope>NUCLEOTIDE SEQUENCE [LARGE SCALE GENOMIC DNA]</scope>
    <source>
        <strain evidence="2 3">NPDC004119</strain>
    </source>
</reference>
<dbReference type="Pfam" id="PF01083">
    <property type="entry name" value="Cutinase"/>
    <property type="match status" value="1"/>
</dbReference>
<keyword evidence="1" id="KW-0378">Hydrolase</keyword>
<gene>
    <name evidence="2" type="ORF">ACFYU5_19015</name>
</gene>
<evidence type="ECO:0000256" key="1">
    <source>
        <dbReference type="ARBA" id="ARBA00022801"/>
    </source>
</evidence>
<evidence type="ECO:0000313" key="2">
    <source>
        <dbReference type="EMBL" id="MFF0498504.1"/>
    </source>
</evidence>
<accession>A0ABW6P5S4</accession>
<comment type="caution">
    <text evidence="2">The sequence shown here is derived from an EMBL/GenBank/DDBJ whole genome shotgun (WGS) entry which is preliminary data.</text>
</comment>
<dbReference type="InterPro" id="IPR000675">
    <property type="entry name" value="Cutinase/axe"/>
</dbReference>
<name>A0ABW6P5S4_9NOCA</name>
<dbReference type="Proteomes" id="UP001601442">
    <property type="component" value="Unassembled WGS sequence"/>
</dbReference>
<dbReference type="SUPFAM" id="SSF53474">
    <property type="entry name" value="alpha/beta-Hydrolases"/>
    <property type="match status" value="1"/>
</dbReference>
<keyword evidence="3" id="KW-1185">Reference proteome</keyword>
<dbReference type="EMBL" id="JBIAMT010000003">
    <property type="protein sequence ID" value="MFF0498504.1"/>
    <property type="molecule type" value="Genomic_DNA"/>
</dbReference>
<proteinExistence type="predicted"/>
<sequence>MESQGAHTIIEQQLDYYAGQGYQTENVDYESSIWPEGPYSHDESVADGTAKASQDIAAYRAYCPTGEVTVVAHSLGTEVADNVAPQADHVVTYGNPDHGNGVFSQFPGIYPGASNRGVTPVPANEKDVCHQYDWVCDAPQPWTDPVGFGLAVQGYLSGWHYYAPGEDAGTAEGTETVVPEPSPNPGIPQSTPTGIPAVPPPLAAVPPVNYGPLPSVQDIQPLLNGQLPPAPALPNLVQLAGQAQQAVASVTAQVQDAVTAAPAPAITVAPEVQAIPDPAPVIDTPAPALVQDFAPAPMPDVAAQVQQAVNDGVQNAVVALGIRLP</sequence>